<accession>K1XXX3</accession>
<sequence>MTTNHIVRLNTDGTKDTSFNNGGASFTISYNGGVRIVKIQSDGKILVGGYLPSYNWTPIGSIVHLNTDGSMDTGFNIGGIWLSDANWNTNGYGIDAMVVQNDDKAIVGGTAKKYNLVGMNSILRINTDGTRDPSFDIWNSFDRIVYDQAFQNDGKVIAGGAFAAYNWLPASRIVRLNADGNTDTSFNVGWSWFDSNYVTSLAIQSDGKIVAWGYFAKYNWVTANNIARLNSDGTRDTGFTTSFGTVVNALAIQSNGKILVGGWWYTLVSLNTDGSIDTWFNVGGAWLNAGAVAIKIQSDGKILIGGGFTTYNWVPANRIIRLNTDGTRDVTFGSNGCGNGSVTNIDIQNDGKIVAWWVFAAYNWTTVNNLVRINTDGTRDTSFSGGVWFNSNVVGMAVQSDGKIIAWGYFTTYNWTPVNYVVRINANGSIDTGFDVGNWFIGQIDNIKIQSGGKIFIGGDFSTYNWVAAWNLISFYGTSPLIGLPNTVNAAVLASTFTGNWYTVSGGNFVWSNPFSLELTNGYIPLGFNIKNQGMRLSLPTGIQFKKADNTTNYNGTIWVPVPKTLSSLNSQQVIAAFALGSTSESLKLVGWLATLLIPTPTKNTGDAVDVLYSNDNSVSRYHHTTTAVIYTWWIKWVLFTTDHFTDFAIVEWISTGSFVINNDTGTTLSTSVTLNITGAWLTDMSFSNDNATRSSPVSFAITYAWTLSAGTGTKTVWAKFNGGTITTSDDIFYDGTVGTGCIWSSCADITLQIIA</sequence>
<name>K1XXX3_9BACT</name>
<evidence type="ECO:0000313" key="1">
    <source>
        <dbReference type="EMBL" id="EKD25163.1"/>
    </source>
</evidence>
<proteinExistence type="predicted"/>
<gene>
    <name evidence="1" type="ORF">ACD_80C00112G0001</name>
</gene>
<dbReference type="AlphaFoldDB" id="K1XXX3"/>
<comment type="caution">
    <text evidence="1">The sequence shown here is derived from an EMBL/GenBank/DDBJ whole genome shotgun (WGS) entry which is preliminary data.</text>
</comment>
<reference evidence="1" key="1">
    <citation type="journal article" date="2012" name="Science">
        <title>Fermentation, hydrogen, and sulfur metabolism in multiple uncultivated bacterial phyla.</title>
        <authorList>
            <person name="Wrighton K.C."/>
            <person name="Thomas B.C."/>
            <person name="Sharon I."/>
            <person name="Miller C.S."/>
            <person name="Castelle C.J."/>
            <person name="VerBerkmoes N.C."/>
            <person name="Wilkins M.J."/>
            <person name="Hettich R.L."/>
            <person name="Lipton M.S."/>
            <person name="Williams K.H."/>
            <person name="Long P.E."/>
            <person name="Banfield J.F."/>
        </authorList>
    </citation>
    <scope>NUCLEOTIDE SEQUENCE [LARGE SCALE GENOMIC DNA]</scope>
</reference>
<organism evidence="1">
    <name type="scientific">uncultured bacterium</name>
    <name type="common">gcode 4</name>
    <dbReference type="NCBI Taxonomy" id="1234023"/>
    <lineage>
        <taxon>Bacteria</taxon>
        <taxon>environmental samples</taxon>
    </lineage>
</organism>
<dbReference type="SUPFAM" id="SSF63829">
    <property type="entry name" value="Calcium-dependent phosphotriesterase"/>
    <property type="match status" value="1"/>
</dbReference>
<dbReference type="NCBIfam" id="TIGR02608">
    <property type="entry name" value="delta_60_rpt"/>
    <property type="match status" value="9"/>
</dbReference>
<protein>
    <submittedName>
        <fullName evidence="1">Uncharacterized protein</fullName>
    </submittedName>
</protein>
<dbReference type="Gene3D" id="2.80.10.50">
    <property type="match status" value="5"/>
</dbReference>
<dbReference type="InterPro" id="IPR013431">
    <property type="entry name" value="Delta_60_rpt"/>
</dbReference>
<dbReference type="Pfam" id="PF17164">
    <property type="entry name" value="DUF5122"/>
    <property type="match status" value="10"/>
</dbReference>
<dbReference type="EMBL" id="AMFJ01036119">
    <property type="protein sequence ID" value="EKD25163.1"/>
    <property type="molecule type" value="Genomic_DNA"/>
</dbReference>
<feature type="non-terminal residue" evidence="1">
    <location>
        <position position="756"/>
    </location>
</feature>